<feature type="transmembrane region" description="Helical" evidence="7">
    <location>
        <begin position="55"/>
        <end position="79"/>
    </location>
</feature>
<name>A0ABW0H400_9HYPH</name>
<dbReference type="InterPro" id="IPR011701">
    <property type="entry name" value="MFS"/>
</dbReference>
<keyword evidence="2" id="KW-0813">Transport</keyword>
<dbReference type="SUPFAM" id="SSF103473">
    <property type="entry name" value="MFS general substrate transporter"/>
    <property type="match status" value="1"/>
</dbReference>
<evidence type="ECO:0000256" key="4">
    <source>
        <dbReference type="ARBA" id="ARBA00022692"/>
    </source>
</evidence>
<protein>
    <submittedName>
        <fullName evidence="9">MFS transporter</fullName>
    </submittedName>
</protein>
<feature type="transmembrane region" description="Helical" evidence="7">
    <location>
        <begin position="248"/>
        <end position="270"/>
    </location>
</feature>
<sequence length="464" mass="49973">MTAALHADVQHRQQSKKAAASGWIGSALEYYDFFIYATAASLIFPQIFFPSSNPTVAIVASLATYGVGYVARPIGAFVLGHWGDTHGRKNVLILCMFLMGFSTIAVGLLPTYEQVGILAPILLVIMRLIQGFAVAGEISGASSMILEHAPFGRRGYYASYTLQGVQAGQILAAAVFLPLAHFMPEAAFNSWGWRIPFLLSFVVIIAGWIIRREVDETPAFKEEGSQNATPRSPVIEAIQTTWPDMIRVILMALMNVIPVVATIFGAAYAVQAAYGIGFHKDVYLWIPVMGNIVACLVIPYVGNLSDKFGRRPPIIVGALGSGLLAFGYLYAISIHSVPLAIVMSLLMWGVVYQGYNAVFPSFFPELFPTRTRVSSMAISQNLGTAVTALLPALFATVAPPGSQNVPLVVGAIAFAICVVAAAAAWSARETYRVRMSDLGNPEAAPVDQANYERLRNESIAASRS</sequence>
<dbReference type="InterPro" id="IPR020846">
    <property type="entry name" value="MFS_dom"/>
</dbReference>
<dbReference type="PANTHER" id="PTHR43045">
    <property type="entry name" value="SHIKIMATE TRANSPORTER"/>
    <property type="match status" value="1"/>
</dbReference>
<dbReference type="PROSITE" id="PS00216">
    <property type="entry name" value="SUGAR_TRANSPORT_1"/>
    <property type="match status" value="1"/>
</dbReference>
<keyword evidence="4 7" id="KW-0812">Transmembrane</keyword>
<dbReference type="InterPro" id="IPR005829">
    <property type="entry name" value="Sugar_transporter_CS"/>
</dbReference>
<dbReference type="PROSITE" id="PS50850">
    <property type="entry name" value="MFS"/>
    <property type="match status" value="1"/>
</dbReference>
<reference evidence="10" key="1">
    <citation type="journal article" date="2019" name="Int. J. Syst. Evol. Microbiol.">
        <title>The Global Catalogue of Microorganisms (GCM) 10K type strain sequencing project: providing services to taxonomists for standard genome sequencing and annotation.</title>
        <authorList>
            <consortium name="The Broad Institute Genomics Platform"/>
            <consortium name="The Broad Institute Genome Sequencing Center for Infectious Disease"/>
            <person name="Wu L."/>
            <person name="Ma J."/>
        </authorList>
    </citation>
    <scope>NUCLEOTIDE SEQUENCE [LARGE SCALE GENOMIC DNA]</scope>
    <source>
        <strain evidence="10">CGMCC 1.16326</strain>
    </source>
</reference>
<dbReference type="CDD" id="cd17369">
    <property type="entry name" value="MFS_ShiA_like"/>
    <property type="match status" value="1"/>
</dbReference>
<keyword evidence="10" id="KW-1185">Reference proteome</keyword>
<feature type="transmembrane region" description="Helical" evidence="7">
    <location>
        <begin position="282"/>
        <end position="302"/>
    </location>
</feature>
<evidence type="ECO:0000256" key="1">
    <source>
        <dbReference type="ARBA" id="ARBA00004651"/>
    </source>
</evidence>
<evidence type="ECO:0000259" key="8">
    <source>
        <dbReference type="PROSITE" id="PS50850"/>
    </source>
</evidence>
<keyword evidence="6 7" id="KW-0472">Membrane</keyword>
<dbReference type="RefSeq" id="WP_377006151.1">
    <property type="nucleotide sequence ID" value="NZ_JBHSLV010000004.1"/>
</dbReference>
<keyword evidence="5 7" id="KW-1133">Transmembrane helix</keyword>
<organism evidence="9 10">
    <name type="scientific">Bosea vestrisii</name>
    <dbReference type="NCBI Taxonomy" id="151416"/>
    <lineage>
        <taxon>Bacteria</taxon>
        <taxon>Pseudomonadati</taxon>
        <taxon>Pseudomonadota</taxon>
        <taxon>Alphaproteobacteria</taxon>
        <taxon>Hyphomicrobiales</taxon>
        <taxon>Boseaceae</taxon>
        <taxon>Bosea</taxon>
    </lineage>
</organism>
<feature type="domain" description="Major facilitator superfamily (MFS) profile" evidence="8">
    <location>
        <begin position="18"/>
        <end position="432"/>
    </location>
</feature>
<accession>A0ABW0H400</accession>
<feature type="transmembrane region" description="Helical" evidence="7">
    <location>
        <begin position="404"/>
        <end position="425"/>
    </location>
</feature>
<feature type="transmembrane region" description="Helical" evidence="7">
    <location>
        <begin position="376"/>
        <end position="398"/>
    </location>
</feature>
<comment type="subcellular location">
    <subcellularLocation>
        <location evidence="1">Cell membrane</location>
        <topology evidence="1">Multi-pass membrane protein</topology>
    </subcellularLocation>
</comment>
<dbReference type="PANTHER" id="PTHR43045:SF1">
    <property type="entry name" value="SHIKIMATE TRANSPORTER"/>
    <property type="match status" value="1"/>
</dbReference>
<feature type="transmembrane region" description="Helical" evidence="7">
    <location>
        <begin position="30"/>
        <end position="49"/>
    </location>
</feature>
<feature type="transmembrane region" description="Helical" evidence="7">
    <location>
        <begin position="157"/>
        <end position="179"/>
    </location>
</feature>
<evidence type="ECO:0000256" key="7">
    <source>
        <dbReference type="SAM" id="Phobius"/>
    </source>
</evidence>
<comment type="caution">
    <text evidence="9">The sequence shown here is derived from an EMBL/GenBank/DDBJ whole genome shotgun (WGS) entry which is preliminary data.</text>
</comment>
<dbReference type="Gene3D" id="1.20.1250.20">
    <property type="entry name" value="MFS general substrate transporter like domains"/>
    <property type="match status" value="2"/>
</dbReference>
<evidence type="ECO:0000256" key="2">
    <source>
        <dbReference type="ARBA" id="ARBA00022448"/>
    </source>
</evidence>
<evidence type="ECO:0000313" key="9">
    <source>
        <dbReference type="EMBL" id="MFC5391325.1"/>
    </source>
</evidence>
<evidence type="ECO:0000313" key="10">
    <source>
        <dbReference type="Proteomes" id="UP001596104"/>
    </source>
</evidence>
<feature type="transmembrane region" description="Helical" evidence="7">
    <location>
        <begin position="115"/>
        <end position="136"/>
    </location>
</feature>
<dbReference type="InterPro" id="IPR036259">
    <property type="entry name" value="MFS_trans_sf"/>
</dbReference>
<feature type="transmembrane region" description="Helical" evidence="7">
    <location>
        <begin position="91"/>
        <end position="109"/>
    </location>
</feature>
<feature type="transmembrane region" description="Helical" evidence="7">
    <location>
        <begin position="191"/>
        <end position="210"/>
    </location>
</feature>
<feature type="transmembrane region" description="Helical" evidence="7">
    <location>
        <begin position="314"/>
        <end position="331"/>
    </location>
</feature>
<dbReference type="EMBL" id="JBHSLV010000004">
    <property type="protein sequence ID" value="MFC5391325.1"/>
    <property type="molecule type" value="Genomic_DNA"/>
</dbReference>
<gene>
    <name evidence="9" type="ORF">ACFPPC_01590</name>
</gene>
<dbReference type="Pfam" id="PF07690">
    <property type="entry name" value="MFS_1"/>
    <property type="match status" value="1"/>
</dbReference>
<evidence type="ECO:0000256" key="3">
    <source>
        <dbReference type="ARBA" id="ARBA00022475"/>
    </source>
</evidence>
<feature type="transmembrane region" description="Helical" evidence="7">
    <location>
        <begin position="337"/>
        <end position="355"/>
    </location>
</feature>
<proteinExistence type="predicted"/>
<evidence type="ECO:0000256" key="6">
    <source>
        <dbReference type="ARBA" id="ARBA00023136"/>
    </source>
</evidence>
<keyword evidence="3" id="KW-1003">Cell membrane</keyword>
<dbReference type="Proteomes" id="UP001596104">
    <property type="component" value="Unassembled WGS sequence"/>
</dbReference>
<evidence type="ECO:0000256" key="5">
    <source>
        <dbReference type="ARBA" id="ARBA00022989"/>
    </source>
</evidence>